<reference evidence="2 3" key="1">
    <citation type="submission" date="2020-04" db="EMBL/GenBank/DDBJ databases">
        <title>Perkinsus chesapeaki whole genome sequence.</title>
        <authorList>
            <person name="Bogema D.R."/>
        </authorList>
    </citation>
    <scope>NUCLEOTIDE SEQUENCE [LARGE SCALE GENOMIC DNA]</scope>
    <source>
        <strain evidence="2">ATCC PRA-425</strain>
    </source>
</reference>
<feature type="region of interest" description="Disordered" evidence="1">
    <location>
        <begin position="251"/>
        <end position="276"/>
    </location>
</feature>
<dbReference type="AlphaFoldDB" id="A0A7J6LB30"/>
<dbReference type="InterPro" id="IPR019734">
    <property type="entry name" value="TPR_rpt"/>
</dbReference>
<evidence type="ECO:0000256" key="1">
    <source>
        <dbReference type="SAM" id="MobiDB-lite"/>
    </source>
</evidence>
<organism evidence="2 3">
    <name type="scientific">Perkinsus chesapeaki</name>
    <name type="common">Clam parasite</name>
    <name type="synonym">Perkinsus andrewsi</name>
    <dbReference type="NCBI Taxonomy" id="330153"/>
    <lineage>
        <taxon>Eukaryota</taxon>
        <taxon>Sar</taxon>
        <taxon>Alveolata</taxon>
        <taxon>Perkinsozoa</taxon>
        <taxon>Perkinsea</taxon>
        <taxon>Perkinsida</taxon>
        <taxon>Perkinsidae</taxon>
        <taxon>Perkinsus</taxon>
    </lineage>
</organism>
<dbReference type="SMART" id="SM00028">
    <property type="entry name" value="TPR"/>
    <property type="match status" value="3"/>
</dbReference>
<dbReference type="InterPro" id="IPR011990">
    <property type="entry name" value="TPR-like_helical_dom_sf"/>
</dbReference>
<dbReference type="SUPFAM" id="SSF48452">
    <property type="entry name" value="TPR-like"/>
    <property type="match status" value="1"/>
</dbReference>
<dbReference type="EMBL" id="JAAPAO010000601">
    <property type="protein sequence ID" value="KAF4656389.1"/>
    <property type="molecule type" value="Genomic_DNA"/>
</dbReference>
<evidence type="ECO:0000313" key="3">
    <source>
        <dbReference type="Proteomes" id="UP000591131"/>
    </source>
</evidence>
<evidence type="ECO:0000313" key="2">
    <source>
        <dbReference type="EMBL" id="KAF4656389.1"/>
    </source>
</evidence>
<dbReference type="Gene3D" id="1.25.40.10">
    <property type="entry name" value="Tetratricopeptide repeat domain"/>
    <property type="match status" value="1"/>
</dbReference>
<gene>
    <name evidence="2" type="ORF">FOL47_009014</name>
</gene>
<dbReference type="Proteomes" id="UP000591131">
    <property type="component" value="Unassembled WGS sequence"/>
</dbReference>
<dbReference type="CDD" id="cd23767">
    <property type="entry name" value="IQCD"/>
    <property type="match status" value="1"/>
</dbReference>
<protein>
    <submittedName>
        <fullName evidence="2">Uncharacterized protein</fullName>
    </submittedName>
</protein>
<keyword evidence="3" id="KW-1185">Reference proteome</keyword>
<accession>A0A7J6LB30</accession>
<dbReference type="PROSITE" id="PS50096">
    <property type="entry name" value="IQ"/>
    <property type="match status" value="1"/>
</dbReference>
<dbReference type="OrthoDB" id="296485at2759"/>
<sequence length="523" mass="56739">MSYMSQARSGFSTTQGYDAHKLQGRDDTEGALAKVLALNVDAMQELEEGSLTCAITHLREAEALSATLPDRSSRATTLNNMACYYRKVNKPQIAMKCLVRALRLETASSSSSSDLSAAKTHLNIASVLSCMSKHEQALRHAQGALQLLLALCHSPPDRPPGEPVDADACVTTAGAFLSVGAELEHLGRLRQAAGNYRRGIEFATTYLSPDAPVRAALAEALESLLPRRTTQNSMQNSTVPVGCVAGTSSRTRTRENVSVGSSSIRPGDTSPGMSVRSLSCAPAETADLPPFVWDAASAVALPKLVEDEPLPPFLLVDTVYGPHELHVAGERASRASSLVLTDEDILQAVINIQRSFREYSTLKRQENNAARVIQQRKIQGRWRAKQDHRQQTQASIKVQAVWRGMKARGDALNIRREIAGQHRRIAHENCDAYQADAAPSNVPSSAGAAHVLDASPKAAAGTIGVGDHFLEEHSHDCEPCIHSTVLLPLDESLDDGELFFPRDVRDNDYYSMEQFEVSLDEPS</sequence>
<name>A0A7J6LB30_PERCH</name>
<feature type="compositionally biased region" description="Polar residues" evidence="1">
    <location>
        <begin position="251"/>
        <end position="264"/>
    </location>
</feature>
<comment type="caution">
    <text evidence="2">The sequence shown here is derived from an EMBL/GenBank/DDBJ whole genome shotgun (WGS) entry which is preliminary data.</text>
</comment>
<proteinExistence type="predicted"/>